<feature type="non-terminal residue" evidence="1">
    <location>
        <position position="1"/>
    </location>
</feature>
<evidence type="ECO:0000313" key="1">
    <source>
        <dbReference type="EMBL" id="GFD06608.1"/>
    </source>
</evidence>
<accession>A0A699TB07</accession>
<organism evidence="1">
    <name type="scientific">Tanacetum cinerariifolium</name>
    <name type="common">Dalmatian daisy</name>
    <name type="synonym">Chrysanthemum cinerariifolium</name>
    <dbReference type="NCBI Taxonomy" id="118510"/>
    <lineage>
        <taxon>Eukaryota</taxon>
        <taxon>Viridiplantae</taxon>
        <taxon>Streptophyta</taxon>
        <taxon>Embryophyta</taxon>
        <taxon>Tracheophyta</taxon>
        <taxon>Spermatophyta</taxon>
        <taxon>Magnoliopsida</taxon>
        <taxon>eudicotyledons</taxon>
        <taxon>Gunneridae</taxon>
        <taxon>Pentapetalae</taxon>
        <taxon>asterids</taxon>
        <taxon>campanulids</taxon>
        <taxon>Asterales</taxon>
        <taxon>Asteraceae</taxon>
        <taxon>Asteroideae</taxon>
        <taxon>Anthemideae</taxon>
        <taxon>Anthemidinae</taxon>
        <taxon>Tanacetum</taxon>
    </lineage>
</organism>
<dbReference type="EMBL" id="BKCJ011226104">
    <property type="protein sequence ID" value="GFD06608.1"/>
    <property type="molecule type" value="Genomic_DNA"/>
</dbReference>
<gene>
    <name evidence="1" type="ORF">Tci_878577</name>
</gene>
<dbReference type="AlphaFoldDB" id="A0A699TB07"/>
<protein>
    <submittedName>
        <fullName evidence="1">Uncharacterized protein</fullName>
    </submittedName>
</protein>
<name>A0A699TB07_TANCI</name>
<sequence length="155" mass="15868">AVAIAAGHEVLGVPVVKCPAVLKRGRGEGRNAVVAVVAVLPGAAPAKHVAGVVGIVGVAAEAIDVTTTCSARGVGRVYVVVVAVGIAVENEAHYFQPPDMDVGARDLKRAEAVRRRERSAGAADVGVHARVVEYRPLARISPIVDTPGRGRAAFT</sequence>
<proteinExistence type="predicted"/>
<comment type="caution">
    <text evidence="1">The sequence shown here is derived from an EMBL/GenBank/DDBJ whole genome shotgun (WGS) entry which is preliminary data.</text>
</comment>
<reference evidence="1" key="1">
    <citation type="journal article" date="2019" name="Sci. Rep.">
        <title>Draft genome of Tanacetum cinerariifolium, the natural source of mosquito coil.</title>
        <authorList>
            <person name="Yamashiro T."/>
            <person name="Shiraishi A."/>
            <person name="Satake H."/>
            <person name="Nakayama K."/>
        </authorList>
    </citation>
    <scope>NUCLEOTIDE SEQUENCE</scope>
</reference>